<evidence type="ECO:0000313" key="3">
    <source>
        <dbReference type="Proteomes" id="UP000664991"/>
    </source>
</evidence>
<reference evidence="2 3" key="1">
    <citation type="submission" date="2020-12" db="EMBL/GenBank/DDBJ databases">
        <title>De novo assembly of Tibetan sheep genome.</title>
        <authorList>
            <person name="Li X."/>
        </authorList>
    </citation>
    <scope>NUCLEOTIDE SEQUENCE [LARGE SCALE GENOMIC DNA]</scope>
    <source>
        <tissue evidence="2">Heart</tissue>
    </source>
</reference>
<comment type="caution">
    <text evidence="2">The sequence shown here is derived from an EMBL/GenBank/DDBJ whole genome shotgun (WGS) entry which is preliminary data.</text>
</comment>
<dbReference type="PANTHER" id="PTHR14469:SF4">
    <property type="entry name" value="SIMILAR TO CHROMOSOME 20 OPEN READING FRAME 81"/>
    <property type="match status" value="1"/>
</dbReference>
<comment type="similarity">
    <text evidence="1">Belongs to the PC-esterase family.</text>
</comment>
<evidence type="ECO:0000256" key="1">
    <source>
        <dbReference type="ARBA" id="ARBA00037957"/>
    </source>
</evidence>
<evidence type="ECO:0000313" key="2">
    <source>
        <dbReference type="EMBL" id="KAG5214028.1"/>
    </source>
</evidence>
<dbReference type="Proteomes" id="UP000664991">
    <property type="component" value="Unassembled WGS sequence"/>
</dbReference>
<dbReference type="PANTHER" id="PTHR14469">
    <property type="entry name" value="SARCOMA ANTIGEN NY-SAR-23"/>
    <property type="match status" value="1"/>
</dbReference>
<dbReference type="EMBL" id="JAEMGP010000002">
    <property type="protein sequence ID" value="KAG5214028.1"/>
    <property type="molecule type" value="Genomic_DNA"/>
</dbReference>
<proteinExistence type="inferred from homology"/>
<organism evidence="2 3">
    <name type="scientific">Ovis aries</name>
    <name type="common">Sheep</name>
    <dbReference type="NCBI Taxonomy" id="9940"/>
    <lineage>
        <taxon>Eukaryota</taxon>
        <taxon>Metazoa</taxon>
        <taxon>Chordata</taxon>
        <taxon>Craniata</taxon>
        <taxon>Vertebrata</taxon>
        <taxon>Euteleostomi</taxon>
        <taxon>Mammalia</taxon>
        <taxon>Eutheria</taxon>
        <taxon>Laurasiatheria</taxon>
        <taxon>Artiodactyla</taxon>
        <taxon>Ruminantia</taxon>
        <taxon>Pecora</taxon>
        <taxon>Bovidae</taxon>
        <taxon>Caprinae</taxon>
        <taxon>Ovis</taxon>
    </lineage>
</organism>
<protein>
    <submittedName>
        <fullName evidence="2">Uncharacterized protein</fullName>
    </submittedName>
</protein>
<dbReference type="AlphaFoldDB" id="A0A836D664"/>
<name>A0A836D664_SHEEP</name>
<sequence length="336" mass="38072">MYENLERVVAVSLAGGVHWKDQREAKPLISNTKPLIICGCEERDGEIHTLIPLYNLRQWNQVPQLLHKFVVIVGDAVQRAVYEDLVLPLQKDCLPSSSQLKTKGELSFEHHALLEGCRQEGLHRCTRYREMRPFCVGHHLVLVYFLAHPLRDGRDFPRSYQEDLQSQVGSLGQVLPKDCRLVWNMVMPGAEVVSRGFLLPEDRRHLSNPEINAKGGGHFNGYGISKPSGDGPGIAPDKKCQELKKRSGYKIGKDKYTVKGVCAKVLREFVGKQLPHFDEVWYEGVTQEVNKTLNAPLPHSKVTLQSNQITFGILIQQLVLSITRRQCVPPERTWTL</sequence>
<gene>
    <name evidence="2" type="ORF">JEQ12_009814</name>
</gene>
<accession>A0A836D664</accession>